<organism evidence="2 3">
    <name type="scientific">Novosphingobium lindaniclasticum LE124</name>
    <dbReference type="NCBI Taxonomy" id="1096930"/>
    <lineage>
        <taxon>Bacteria</taxon>
        <taxon>Pseudomonadati</taxon>
        <taxon>Pseudomonadota</taxon>
        <taxon>Alphaproteobacteria</taxon>
        <taxon>Sphingomonadales</taxon>
        <taxon>Sphingomonadaceae</taxon>
        <taxon>Novosphingobium</taxon>
    </lineage>
</organism>
<dbReference type="EMBL" id="ATHL01000028">
    <property type="protein sequence ID" value="EQB18936.1"/>
    <property type="molecule type" value="Genomic_DNA"/>
</dbReference>
<evidence type="ECO:0000313" key="3">
    <source>
        <dbReference type="Proteomes" id="UP000015527"/>
    </source>
</evidence>
<sequence>MALDPHSALILLFHQHDWETSLLLEAVHQDCLYIGAIGSRRTHFERSESLQARGVTAAQIGRIRRPIGLIVASRDPETLALPVLAEVAEAYQKKLGSARMLDFRRTPAVRMARTPQADNRFARAAF</sequence>
<feature type="domain" description="XdhC Rossmann" evidence="1">
    <location>
        <begin position="7"/>
        <end position="87"/>
    </location>
</feature>
<comment type="caution">
    <text evidence="2">The sequence shown here is derived from an EMBL/GenBank/DDBJ whole genome shotgun (WGS) entry which is preliminary data.</text>
</comment>
<dbReference type="PANTHER" id="PTHR30388">
    <property type="entry name" value="ALDEHYDE OXIDOREDUCTASE MOLYBDENUM COFACTOR ASSEMBLY PROTEIN"/>
    <property type="match status" value="1"/>
</dbReference>
<accession>T0HRG1</accession>
<protein>
    <recommendedName>
        <fullName evidence="1">XdhC Rossmann domain-containing protein</fullName>
    </recommendedName>
</protein>
<evidence type="ECO:0000259" key="1">
    <source>
        <dbReference type="Pfam" id="PF13478"/>
    </source>
</evidence>
<keyword evidence="3" id="KW-1185">Reference proteome</keyword>
<dbReference type="RefSeq" id="WP_021232668.1">
    <property type="nucleotide sequence ID" value="NZ_ATHL01000028.1"/>
</dbReference>
<dbReference type="PANTHER" id="PTHR30388:SF4">
    <property type="entry name" value="MOLYBDENUM COFACTOR INSERTION CHAPERONE PAOD"/>
    <property type="match status" value="1"/>
</dbReference>
<dbReference type="InterPro" id="IPR027051">
    <property type="entry name" value="XdhC_Rossmann_dom"/>
</dbReference>
<evidence type="ECO:0000313" key="2">
    <source>
        <dbReference type="EMBL" id="EQB18936.1"/>
    </source>
</evidence>
<proteinExistence type="predicted"/>
<dbReference type="Gene3D" id="3.40.50.720">
    <property type="entry name" value="NAD(P)-binding Rossmann-like Domain"/>
    <property type="match status" value="1"/>
</dbReference>
<reference evidence="2 3" key="1">
    <citation type="journal article" date="2013" name="Genome Announc.">
        <title>Genome Sequence of Novosphingobium lindaniclasticum LE124T, Isolated from a Hexachlorocyclohexane Dumpsite.</title>
        <authorList>
            <person name="Saxena A."/>
            <person name="Nayyar N."/>
            <person name="Sangwan N."/>
            <person name="Kumari R."/>
            <person name="Khurana J.P."/>
            <person name="Lal R."/>
        </authorList>
    </citation>
    <scope>NUCLEOTIDE SEQUENCE [LARGE SCALE GENOMIC DNA]</scope>
    <source>
        <strain evidence="2 3">LE124</strain>
    </source>
</reference>
<gene>
    <name evidence="2" type="ORF">L284_03490</name>
</gene>
<dbReference type="Pfam" id="PF13478">
    <property type="entry name" value="XdhC_C"/>
    <property type="match status" value="1"/>
</dbReference>
<dbReference type="InterPro" id="IPR052698">
    <property type="entry name" value="MoCofactor_Util/Proc"/>
</dbReference>
<dbReference type="PATRIC" id="fig|1096930.3.peg.690"/>
<dbReference type="OrthoDB" id="9815497at2"/>
<name>T0HRG1_9SPHN</name>
<dbReference type="AlphaFoldDB" id="T0HRG1"/>
<dbReference type="Proteomes" id="UP000015527">
    <property type="component" value="Unassembled WGS sequence"/>
</dbReference>
<dbReference type="eggNOG" id="COG1975">
    <property type="taxonomic scope" value="Bacteria"/>
</dbReference>